<sequence length="194" mass="21023">MMFSLDQINAASAEEAARLLEPLIENSPELVSVAQRQRPFATVSDLEAALVGTILSLPPEQQAALFRRHPCLAGREARDGTMTDASTSEQGRLGLDRLAADDLARLDGLNASYAQRFGHPCIVALVNVPDLDNLFETFERRLQAEPPAEHAENLTQIAEVIRARIAKAIGTPDGPVSLSPKPAQVTEKTMENDT</sequence>
<dbReference type="Proteomes" id="UP001553161">
    <property type="component" value="Unassembled WGS sequence"/>
</dbReference>
<dbReference type="EC" id="4.1.1.97" evidence="3"/>
<dbReference type="PANTHER" id="PTHR43466:SF1">
    <property type="entry name" value="2-OXO-4-HYDROXY-4-CARBOXY-5-UREIDOIMIDAZOLINE DECARBOXYLASE-RELATED"/>
    <property type="match status" value="1"/>
</dbReference>
<comment type="catalytic activity">
    <reaction evidence="1">
        <text>5-hydroxy-2-oxo-4-ureido-2,5-dihydro-1H-imidazole-5-carboxylate + H(+) = (S)-allantoin + CO2</text>
        <dbReference type="Rhea" id="RHEA:26301"/>
        <dbReference type="ChEBI" id="CHEBI:15378"/>
        <dbReference type="ChEBI" id="CHEBI:15678"/>
        <dbReference type="ChEBI" id="CHEBI:16526"/>
        <dbReference type="ChEBI" id="CHEBI:58639"/>
        <dbReference type="EC" id="4.1.1.97"/>
    </reaction>
</comment>
<name>A0ABV3L9E8_9RHOB</name>
<protein>
    <recommendedName>
        <fullName evidence="3">2-oxo-4-hydroxy-4-carboxy-5-ureidoimidazoline decarboxylase</fullName>
        <ecNumber evidence="3">4.1.1.97</ecNumber>
    </recommendedName>
</protein>
<keyword evidence="6 9" id="KW-0456">Lyase</keyword>
<evidence type="ECO:0000256" key="7">
    <source>
        <dbReference type="SAM" id="MobiDB-lite"/>
    </source>
</evidence>
<dbReference type="EMBL" id="JBFBVU010000015">
    <property type="protein sequence ID" value="MEV8467657.1"/>
    <property type="molecule type" value="Genomic_DNA"/>
</dbReference>
<dbReference type="GO" id="GO:0051997">
    <property type="term" value="F:2-oxo-4-hydroxy-4-carboxy-5-ureidoimidazoline decarboxylase activity"/>
    <property type="evidence" value="ECO:0007669"/>
    <property type="project" value="UniProtKB-EC"/>
</dbReference>
<dbReference type="RefSeq" id="WP_366193532.1">
    <property type="nucleotide sequence ID" value="NZ_JBFBVU010000015.1"/>
</dbReference>
<dbReference type="NCBIfam" id="TIGR03164">
    <property type="entry name" value="UHCUDC"/>
    <property type="match status" value="1"/>
</dbReference>
<evidence type="ECO:0000256" key="2">
    <source>
        <dbReference type="ARBA" id="ARBA00004754"/>
    </source>
</evidence>
<evidence type="ECO:0000256" key="6">
    <source>
        <dbReference type="ARBA" id="ARBA00023239"/>
    </source>
</evidence>
<evidence type="ECO:0000256" key="4">
    <source>
        <dbReference type="ARBA" id="ARBA00022631"/>
    </source>
</evidence>
<gene>
    <name evidence="9" type="primary">uraD</name>
    <name evidence="9" type="ORF">AB0T83_12800</name>
</gene>
<evidence type="ECO:0000259" key="8">
    <source>
        <dbReference type="Pfam" id="PF09349"/>
    </source>
</evidence>
<dbReference type="Gene3D" id="1.10.3330.10">
    <property type="entry name" value="Oxo-4-hydroxy-4-carboxy-5-ureidoimidazoline decarboxylase"/>
    <property type="match status" value="1"/>
</dbReference>
<evidence type="ECO:0000256" key="5">
    <source>
        <dbReference type="ARBA" id="ARBA00022793"/>
    </source>
</evidence>
<keyword evidence="10" id="KW-1185">Reference proteome</keyword>
<dbReference type="InterPro" id="IPR017580">
    <property type="entry name" value="OHCU_decarboxylase-1"/>
</dbReference>
<dbReference type="InterPro" id="IPR036778">
    <property type="entry name" value="OHCU_decarboxylase_sf"/>
</dbReference>
<reference evidence="9 10" key="1">
    <citation type="submission" date="2024-07" db="EMBL/GenBank/DDBJ databases">
        <authorList>
            <person name="Kang M."/>
        </authorList>
    </citation>
    <scope>NUCLEOTIDE SEQUENCE [LARGE SCALE GENOMIC DNA]</scope>
    <source>
        <strain evidence="9 10">DFM31</strain>
    </source>
</reference>
<dbReference type="SUPFAM" id="SSF158694">
    <property type="entry name" value="UraD-Like"/>
    <property type="match status" value="1"/>
</dbReference>
<keyword evidence="4" id="KW-0659">Purine metabolism</keyword>
<proteinExistence type="predicted"/>
<dbReference type="PANTHER" id="PTHR43466">
    <property type="entry name" value="2-OXO-4-HYDROXY-4-CARBOXY-5-UREIDOIMIDAZOLINE DECARBOXYLASE-RELATED"/>
    <property type="match status" value="1"/>
</dbReference>
<feature type="domain" description="Oxo-4-hydroxy-4-carboxy-5-ureidoimidazoline decarboxylase" evidence="8">
    <location>
        <begin position="9"/>
        <end position="165"/>
    </location>
</feature>
<feature type="region of interest" description="Disordered" evidence="7">
    <location>
        <begin position="171"/>
        <end position="194"/>
    </location>
</feature>
<comment type="caution">
    <text evidence="9">The sequence shown here is derived from an EMBL/GenBank/DDBJ whole genome shotgun (WGS) entry which is preliminary data.</text>
</comment>
<evidence type="ECO:0000256" key="1">
    <source>
        <dbReference type="ARBA" id="ARBA00001163"/>
    </source>
</evidence>
<evidence type="ECO:0000313" key="10">
    <source>
        <dbReference type="Proteomes" id="UP001553161"/>
    </source>
</evidence>
<dbReference type="InterPro" id="IPR018020">
    <property type="entry name" value="OHCU_decarboxylase"/>
</dbReference>
<evidence type="ECO:0000313" key="9">
    <source>
        <dbReference type="EMBL" id="MEV8467657.1"/>
    </source>
</evidence>
<organism evidence="9 10">
    <name type="scientific">Meridianimarinicoccus marinus</name>
    <dbReference type="NCBI Taxonomy" id="3231483"/>
    <lineage>
        <taxon>Bacteria</taxon>
        <taxon>Pseudomonadati</taxon>
        <taxon>Pseudomonadota</taxon>
        <taxon>Alphaproteobacteria</taxon>
        <taxon>Rhodobacterales</taxon>
        <taxon>Paracoccaceae</taxon>
        <taxon>Meridianimarinicoccus</taxon>
    </lineage>
</organism>
<comment type="pathway">
    <text evidence="2">Purine metabolism; urate degradation; (S)-allantoin from urate: step 3/3.</text>
</comment>
<dbReference type="Pfam" id="PF09349">
    <property type="entry name" value="OHCU_decarbox"/>
    <property type="match status" value="1"/>
</dbReference>
<accession>A0ABV3L9E8</accession>
<keyword evidence="5" id="KW-0210">Decarboxylase</keyword>
<evidence type="ECO:0000256" key="3">
    <source>
        <dbReference type="ARBA" id="ARBA00012257"/>
    </source>
</evidence>